<keyword evidence="2" id="KW-1185">Reference proteome</keyword>
<proteinExistence type="predicted"/>
<dbReference type="RefSeq" id="WP_220682187.1">
    <property type="nucleotide sequence ID" value="NZ_CP037968.1"/>
</dbReference>
<protein>
    <submittedName>
        <fullName evidence="1">Uncharacterized protein</fullName>
    </submittedName>
</protein>
<dbReference type="EMBL" id="CP037968">
    <property type="protein sequence ID" value="QYZ78432.1"/>
    <property type="molecule type" value="Genomic_DNA"/>
</dbReference>
<reference evidence="1" key="1">
    <citation type="journal article" date="2005" name="Int. J. Syst. Evol. Microbiol.">
        <title>Methanofollis formosanus sp. nov., isolated from a fish pond.</title>
        <authorList>
            <person name="Wu S.Y."/>
            <person name="Chen S.C."/>
            <person name="Lai M.C."/>
        </authorList>
    </citation>
    <scope>NUCLEOTIDE SEQUENCE</scope>
    <source>
        <strain evidence="1">ML15</strain>
    </source>
</reference>
<sequence>MTQNDAFENLDGESVREKFAALGIAPGERIDILEIQRLSQDYGFRAVLYFEEEMGRIGDLAADEKAYKNVPETERPFISVDGFLKFAREFDPYSFELRLKDLPIIIEVAAVGEIEGEPYMTGLMPFLDDLEDFEEPEVVE</sequence>
<name>A0A8G1A1L6_9EURY</name>
<accession>A0A8G1A1L6</accession>
<evidence type="ECO:0000313" key="2">
    <source>
        <dbReference type="Proteomes" id="UP000826709"/>
    </source>
</evidence>
<dbReference type="AlphaFoldDB" id="A0A8G1A1L6"/>
<evidence type="ECO:0000313" key="1">
    <source>
        <dbReference type="EMBL" id="QYZ78432.1"/>
    </source>
</evidence>
<organism evidence="1 2">
    <name type="scientific">Methanofollis formosanus</name>
    <dbReference type="NCBI Taxonomy" id="299308"/>
    <lineage>
        <taxon>Archaea</taxon>
        <taxon>Methanobacteriati</taxon>
        <taxon>Methanobacteriota</taxon>
        <taxon>Stenosarchaea group</taxon>
        <taxon>Methanomicrobia</taxon>
        <taxon>Methanomicrobiales</taxon>
        <taxon>Methanomicrobiaceae</taxon>
        <taxon>Methanofollis</taxon>
    </lineage>
</organism>
<dbReference type="Proteomes" id="UP000826709">
    <property type="component" value="Chromosome"/>
</dbReference>
<gene>
    <name evidence="1" type="ORF">E2N92_02785</name>
</gene>
<dbReference type="KEGG" id="mfk:E2N92_02785"/>
<reference evidence="1" key="2">
    <citation type="submission" date="2019-03" db="EMBL/GenBank/DDBJ databases">
        <authorList>
            <person name="Chen S.-C."/>
            <person name="Wu S.-Y."/>
            <person name="Lai M.-C."/>
        </authorList>
    </citation>
    <scope>NUCLEOTIDE SEQUENCE</scope>
    <source>
        <strain evidence="1">ML15</strain>
    </source>
</reference>
<dbReference type="OrthoDB" id="117945at2157"/>